<organism evidence="14 15">
    <name type="scientific">Dothidotthia symphoricarpi CBS 119687</name>
    <dbReference type="NCBI Taxonomy" id="1392245"/>
    <lineage>
        <taxon>Eukaryota</taxon>
        <taxon>Fungi</taxon>
        <taxon>Dikarya</taxon>
        <taxon>Ascomycota</taxon>
        <taxon>Pezizomycotina</taxon>
        <taxon>Dothideomycetes</taxon>
        <taxon>Pleosporomycetidae</taxon>
        <taxon>Pleosporales</taxon>
        <taxon>Dothidotthiaceae</taxon>
        <taxon>Dothidotthia</taxon>
    </lineage>
</organism>
<feature type="compositionally biased region" description="Polar residues" evidence="12">
    <location>
        <begin position="1460"/>
        <end position="1483"/>
    </location>
</feature>
<dbReference type="InterPro" id="IPR057344">
    <property type="entry name" value="ARM_SRB8"/>
</dbReference>
<dbReference type="RefSeq" id="XP_033526642.1">
    <property type="nucleotide sequence ID" value="XM_033663338.1"/>
</dbReference>
<evidence type="ECO:0000256" key="1">
    <source>
        <dbReference type="ARBA" id="ARBA00004123"/>
    </source>
</evidence>
<comment type="subcellular location">
    <subcellularLocation>
        <location evidence="1">Nucleus</location>
    </subcellularLocation>
</comment>
<evidence type="ECO:0000256" key="10">
    <source>
        <dbReference type="ARBA" id="ARBA00025661"/>
    </source>
</evidence>
<dbReference type="EMBL" id="ML977501">
    <property type="protein sequence ID" value="KAF2132255.1"/>
    <property type="molecule type" value="Genomic_DNA"/>
</dbReference>
<comment type="function">
    <text evidence="10">Component of the SRB8-11 complex. The SRB8-11 complex is a regulatory module of the Mediator complex which is itself involved in regulation of basal and activated RNA polymerase II-dependent transcription. The SRB8-11 complex may be involved in the transcriptional repression of a subset of genes regulated by Mediator. It may inhibit the association of the Mediator complex with RNA polymerase II to form the holoenzyme complex.</text>
</comment>
<dbReference type="GO" id="GO:0006357">
    <property type="term" value="P:regulation of transcription by RNA polymerase II"/>
    <property type="evidence" value="ECO:0007669"/>
    <property type="project" value="InterPro"/>
</dbReference>
<feature type="compositionally biased region" description="Low complexity" evidence="12">
    <location>
        <begin position="1509"/>
        <end position="1519"/>
    </location>
</feature>
<keyword evidence="6" id="KW-0805">Transcription regulation</keyword>
<dbReference type="PANTHER" id="PTHR46567">
    <property type="entry name" value="MEDIATOR OF RNA POLYMERASE II TRANSCRIPTION SUBUNIT 12"/>
    <property type="match status" value="1"/>
</dbReference>
<evidence type="ECO:0000256" key="3">
    <source>
        <dbReference type="ARBA" id="ARBA00011629"/>
    </source>
</evidence>
<keyword evidence="9" id="KW-0539">Nucleus</keyword>
<feature type="compositionally biased region" description="Low complexity" evidence="12">
    <location>
        <begin position="1424"/>
        <end position="1453"/>
    </location>
</feature>
<keyword evidence="5" id="KW-0678">Repressor</keyword>
<feature type="region of interest" description="Disordered" evidence="12">
    <location>
        <begin position="1"/>
        <end position="89"/>
    </location>
</feature>
<dbReference type="PANTHER" id="PTHR46567:SF1">
    <property type="entry name" value="MEDIATOR OF RNA POLYMERASE II TRANSCRIPTION SUBUNIT 12"/>
    <property type="match status" value="1"/>
</dbReference>
<evidence type="ECO:0000313" key="15">
    <source>
        <dbReference type="Proteomes" id="UP000799771"/>
    </source>
</evidence>
<evidence type="ECO:0000256" key="6">
    <source>
        <dbReference type="ARBA" id="ARBA00023015"/>
    </source>
</evidence>
<feature type="region of interest" description="Disordered" evidence="12">
    <location>
        <begin position="1391"/>
        <end position="1521"/>
    </location>
</feature>
<gene>
    <name evidence="14" type="ORF">P153DRAFT_284677</name>
</gene>
<evidence type="ECO:0000259" key="13">
    <source>
        <dbReference type="SMART" id="SM01281"/>
    </source>
</evidence>
<comment type="subunit">
    <text evidence="3">Component of the SRB8-11 complex, which itself associates with the Mediator complex.</text>
</comment>
<dbReference type="GO" id="GO:0016592">
    <property type="term" value="C:mediator complex"/>
    <property type="evidence" value="ECO:0007669"/>
    <property type="project" value="InterPro"/>
</dbReference>
<evidence type="ECO:0000256" key="9">
    <source>
        <dbReference type="ARBA" id="ARBA00023242"/>
    </source>
</evidence>
<feature type="compositionally biased region" description="Low complexity" evidence="12">
    <location>
        <begin position="1484"/>
        <end position="1498"/>
    </location>
</feature>
<protein>
    <recommendedName>
        <fullName evidence="4">Mediator of RNA polymerase II transcription subunit 12</fullName>
    </recommendedName>
    <alternativeName>
        <fullName evidence="11">Mediator complex subunit 12</fullName>
    </alternativeName>
</protein>
<evidence type="ECO:0000256" key="7">
    <source>
        <dbReference type="ARBA" id="ARBA00023159"/>
    </source>
</evidence>
<dbReference type="GO" id="GO:0003712">
    <property type="term" value="F:transcription coregulator activity"/>
    <property type="evidence" value="ECO:0007669"/>
    <property type="project" value="InterPro"/>
</dbReference>
<accession>A0A6A6AME2</accession>
<proteinExistence type="inferred from homology"/>
<dbReference type="OrthoDB" id="20828at2759"/>
<dbReference type="SMART" id="SM01281">
    <property type="entry name" value="Med12"/>
    <property type="match status" value="1"/>
</dbReference>
<dbReference type="Pfam" id="PF25326">
    <property type="entry name" value="ARM_SRB8"/>
    <property type="match status" value="1"/>
</dbReference>
<dbReference type="InterPro" id="IPR019035">
    <property type="entry name" value="Mediator_Med12"/>
</dbReference>
<evidence type="ECO:0000313" key="14">
    <source>
        <dbReference type="EMBL" id="KAF2132255.1"/>
    </source>
</evidence>
<feature type="compositionally biased region" description="Low complexity" evidence="12">
    <location>
        <begin position="1399"/>
        <end position="1415"/>
    </location>
</feature>
<evidence type="ECO:0000256" key="4">
    <source>
        <dbReference type="ARBA" id="ARBA00019622"/>
    </source>
</evidence>
<dbReference type="Pfam" id="PF09497">
    <property type="entry name" value="Med12"/>
    <property type="match status" value="1"/>
</dbReference>
<evidence type="ECO:0000256" key="2">
    <source>
        <dbReference type="ARBA" id="ARBA00010289"/>
    </source>
</evidence>
<sequence>MTSRPGPGNIDSLQSRGSGGAPRTHVRRPPAASSLPQPDCIDPTLEDERPALHNATADAARPPPHGRPPLFFTTTPSSAADLSMQPCPYQPPVNLPAPPRPGSVHLGEASQQRRILPGGTGVKDSPALQAPEVLPPPVQFPGGKAADVFPWTGNSAEDTLSETLVKGGVSNKPQIMNETNTARPSLWSNLKNKSGLTTLSTLFVAVLEKRQQSGRLHAPHTFKPPPRLTLRDSTREQWLHDLANPAIGLRRLSRTIPHGLTGKVLLEQCLNKKIPLPRALWLSKCVGINELRAHKRKGQAGTLTWVRGWTSSVEQFLDAVIASIGQGDWKPRITYSLQFATHLYKEHLLDDDHFLDWILNCLDACPNERLFVWLLVVSVSHYWIDIVSCRRRGKRLAEALLNHLEKLYRVDDQNPSSAVLQYLETTLTKLLLTRPACLLLPTTWARHGVLLDTFAARMQHPQIIQAVQRLRARASRLLHFDKNVTSTSQAPAGRVHHLLDSVDYSTPIRIEDLSKQCMELIPDAPFLLSVVLQWACSIYRGESCRIYLATRLLRRWSHLGADVYDAVISYLCSMAWAETGEPCTVFRVVAELVRSKTFAAGRYLQWLIATGSLSSDPNLSSPTAWPLRLITEIPLSGLSDQVRTLRCTLLRGTAYSADLEEQALDYAKHAMRQKIPTMFGLGTSVTDLPEIDVKRLNSTVKLELGIWLRKQVARYAEVNQHVPTKDPSIEETAAVALISAHDFHTIRAYLEHFGDLAILADVVNITTSSLDPNVLACAADTLSFHTKDFRAIGALDTLFNRVAMRYAAIRTIRFPDRQLLLSLTNLAQVVPGDGQLLQLLSYDLSRLDQKNSIAACSPASDNMGEVTQTTGSNSDDEIDRILSSGTSMDHQMMGRVLRKIICNLEENVAISHHQFDNYPAWLHRLRSFDEPTFDMIVNEWMISSLMSHRVETLRLALPCLVGSACMGLSSFLDTLRACVARLKTGPPEGAFHVALEGLRILLPSEELVRVCSPQDAYRYQLEQHSLCHRADSRILQYIGDVAELASCTPSAEIHGQLSSLLTSKPVLFILKDKIIADPGCLSKLRSERSNWEAVMSYFKPPLDALLDPLGHLHLSEKSLELQIPTIFGIANELSLPFCQAVIEQIFASDVALTGDSTDALSIALLGAIKTAVEEDQSAGLKLLATLDHVLTDKIRQYAEREIINASAFLTNHTGLQSQEPGHVSAALVQKYLAVLDLTSGKRTDPSDQLVMLVALVDRLKGVAQALGDCGDMETRLGPANALLVANTYAWLNALLRITVTHSSTLLRDATHQHQTALMAAVKSLVTHSALDLHPSIAEHIFDVAVLLSDCVSDDVRNQFARPDNSRSSDDPRCLFILGSVAHVDGWLALTKPVNPPANPQTLPTPQTQAPTPNQAHHTEPATSQQRYLSQQQQRQQQIAQAQQAQQLRTYPQYPQHAVQPPNNKSLPAQLQRTASPQTAPSPLQQMQHMQQMQGRAMQSSPAHAQRLTPGSAASSPAPSKLQPRLEKTVRQYPFVQPRWEVLAESSGNQNQNANETAISLSLFGARRV</sequence>
<feature type="domain" description="Mediator complex subunit Med12" evidence="13">
    <location>
        <begin position="221"/>
        <end position="284"/>
    </location>
</feature>
<keyword evidence="7" id="KW-0010">Activator</keyword>
<evidence type="ECO:0000256" key="5">
    <source>
        <dbReference type="ARBA" id="ARBA00022491"/>
    </source>
</evidence>
<evidence type="ECO:0000256" key="11">
    <source>
        <dbReference type="ARBA" id="ARBA00032010"/>
    </source>
</evidence>
<reference evidence="14" key="1">
    <citation type="journal article" date="2020" name="Stud. Mycol.">
        <title>101 Dothideomycetes genomes: a test case for predicting lifestyles and emergence of pathogens.</title>
        <authorList>
            <person name="Haridas S."/>
            <person name="Albert R."/>
            <person name="Binder M."/>
            <person name="Bloem J."/>
            <person name="Labutti K."/>
            <person name="Salamov A."/>
            <person name="Andreopoulos B."/>
            <person name="Baker S."/>
            <person name="Barry K."/>
            <person name="Bills G."/>
            <person name="Bluhm B."/>
            <person name="Cannon C."/>
            <person name="Castanera R."/>
            <person name="Culley D."/>
            <person name="Daum C."/>
            <person name="Ezra D."/>
            <person name="Gonzalez J."/>
            <person name="Henrissat B."/>
            <person name="Kuo A."/>
            <person name="Liang C."/>
            <person name="Lipzen A."/>
            <person name="Lutzoni F."/>
            <person name="Magnuson J."/>
            <person name="Mondo S."/>
            <person name="Nolan M."/>
            <person name="Ohm R."/>
            <person name="Pangilinan J."/>
            <person name="Park H.-J."/>
            <person name="Ramirez L."/>
            <person name="Alfaro M."/>
            <person name="Sun H."/>
            <person name="Tritt A."/>
            <person name="Yoshinaga Y."/>
            <person name="Zwiers L.-H."/>
            <person name="Turgeon B."/>
            <person name="Goodwin S."/>
            <person name="Spatafora J."/>
            <person name="Crous P."/>
            <person name="Grigoriev I."/>
        </authorList>
    </citation>
    <scope>NUCLEOTIDE SEQUENCE</scope>
    <source>
        <strain evidence="14">CBS 119687</strain>
    </source>
</reference>
<comment type="similarity">
    <text evidence="2">Belongs to the Mediator complex subunit 12 family.</text>
</comment>
<dbReference type="GeneID" id="54403770"/>
<evidence type="ECO:0000256" key="12">
    <source>
        <dbReference type="SAM" id="MobiDB-lite"/>
    </source>
</evidence>
<evidence type="ECO:0000256" key="8">
    <source>
        <dbReference type="ARBA" id="ARBA00023163"/>
    </source>
</evidence>
<keyword evidence="8" id="KW-0804">Transcription</keyword>
<name>A0A6A6AME2_9PLEO</name>
<keyword evidence="15" id="KW-1185">Reference proteome</keyword>
<dbReference type="Proteomes" id="UP000799771">
    <property type="component" value="Unassembled WGS sequence"/>
</dbReference>